<dbReference type="PANTHER" id="PTHR43531">
    <property type="entry name" value="PROTEIN ICFG"/>
    <property type="match status" value="1"/>
</dbReference>
<keyword evidence="5" id="KW-0812">Transmembrane</keyword>
<evidence type="ECO:0000313" key="10">
    <source>
        <dbReference type="Proteomes" id="UP000002534"/>
    </source>
</evidence>
<dbReference type="OrthoDB" id="9765170at2"/>
<evidence type="ECO:0000256" key="2">
    <source>
        <dbReference type="ARBA" id="ARBA00029447"/>
    </source>
</evidence>
<dbReference type="AlphaFoldDB" id="Q3A265"/>
<feature type="domain" description="T-SNARE coiled-coil homology" evidence="7">
    <location>
        <begin position="614"/>
        <end position="676"/>
    </location>
</feature>
<reference evidence="10" key="1">
    <citation type="submission" date="2005-10" db="EMBL/GenBank/DDBJ databases">
        <title>Complete sequence of Pelobacter carbinolicus DSM 2380.</title>
        <authorList>
            <person name="Copeland A."/>
            <person name="Lucas S."/>
            <person name="Lapidus A."/>
            <person name="Barry K."/>
            <person name="Detter J.C."/>
            <person name="Glavina T."/>
            <person name="Hammon N."/>
            <person name="Israni S."/>
            <person name="Pitluck S."/>
            <person name="Chertkov O."/>
            <person name="Schmutz J."/>
            <person name="Larimer F."/>
            <person name="Land M."/>
            <person name="Kyrpides N."/>
            <person name="Ivanova N."/>
            <person name="Richardson P."/>
        </authorList>
    </citation>
    <scope>NUCLEOTIDE SEQUENCE [LARGE SCALE GENOMIC DNA]</scope>
    <source>
        <strain evidence="10">DSM 2380 / NBRC 103641 / GraBd1</strain>
    </source>
</reference>
<comment type="similarity">
    <text evidence="2">Belongs to the methyl-accepting chemotaxis (MCP) protein family.</text>
</comment>
<keyword evidence="3" id="KW-0807">Transducer</keyword>
<feature type="domain" description="Methyl-accepting transducer" evidence="6">
    <location>
        <begin position="455"/>
        <end position="684"/>
    </location>
</feature>
<organism evidence="9 10">
    <name type="scientific">Syntrophotalea carbinolica (strain DSM 2380 / NBRC 103641 / GraBd1)</name>
    <name type="common">Pelobacter carbinolicus</name>
    <dbReference type="NCBI Taxonomy" id="338963"/>
    <lineage>
        <taxon>Bacteria</taxon>
        <taxon>Pseudomonadati</taxon>
        <taxon>Thermodesulfobacteriota</taxon>
        <taxon>Desulfuromonadia</taxon>
        <taxon>Desulfuromonadales</taxon>
        <taxon>Syntrophotaleaceae</taxon>
        <taxon>Syntrophotalea</taxon>
    </lineage>
</organism>
<dbReference type="EMBL" id="CP000142">
    <property type="protein sequence ID" value="ABA89542.1"/>
    <property type="molecule type" value="Genomic_DNA"/>
</dbReference>
<dbReference type="PROSITE" id="PS50192">
    <property type="entry name" value="T_SNARE"/>
    <property type="match status" value="1"/>
</dbReference>
<dbReference type="InterPro" id="IPR003660">
    <property type="entry name" value="HAMP_dom"/>
</dbReference>
<dbReference type="PANTHER" id="PTHR43531:SF11">
    <property type="entry name" value="METHYL-ACCEPTING CHEMOTAXIS PROTEIN 3"/>
    <property type="match status" value="1"/>
</dbReference>
<dbReference type="SMART" id="SM00283">
    <property type="entry name" value="MA"/>
    <property type="match status" value="1"/>
</dbReference>
<feature type="coiled-coil region" evidence="4">
    <location>
        <begin position="286"/>
        <end position="320"/>
    </location>
</feature>
<dbReference type="Gene3D" id="6.10.340.10">
    <property type="match status" value="1"/>
</dbReference>
<evidence type="ECO:0000313" key="9">
    <source>
        <dbReference type="EMBL" id="ABA89542.1"/>
    </source>
</evidence>
<evidence type="ECO:0000256" key="4">
    <source>
        <dbReference type="SAM" id="Coils"/>
    </source>
</evidence>
<gene>
    <name evidence="9" type="primary">mcp36H-9</name>
    <name evidence="9" type="ordered locus">Pcar_2303</name>
</gene>
<dbReference type="InterPro" id="IPR000727">
    <property type="entry name" value="T_SNARE_dom"/>
</dbReference>
<name>Q3A265_SYNC1</name>
<keyword evidence="5" id="KW-1133">Transmembrane helix</keyword>
<dbReference type="Pfam" id="PF00672">
    <property type="entry name" value="HAMP"/>
    <property type="match status" value="1"/>
</dbReference>
<dbReference type="PROSITE" id="PS50885">
    <property type="entry name" value="HAMP"/>
    <property type="match status" value="1"/>
</dbReference>
<dbReference type="SMART" id="SM00304">
    <property type="entry name" value="HAMP"/>
    <property type="match status" value="1"/>
</dbReference>
<feature type="domain" description="HAMP" evidence="8">
    <location>
        <begin position="363"/>
        <end position="415"/>
    </location>
</feature>
<evidence type="ECO:0000259" key="8">
    <source>
        <dbReference type="PROSITE" id="PS50885"/>
    </source>
</evidence>
<feature type="transmembrane region" description="Helical" evidence="5">
    <location>
        <begin position="12"/>
        <end position="31"/>
    </location>
</feature>
<sequence length="730" mass="79037">MQLTIGKRLACGFVAVMALVGLMFAMTWWGTRDLNEAHRQLGDALRNASQAQVEAAALDAWATALKETRADVTARLNGLRGAVLNNAEHATLFPEEQPDALEQLLAGDMLADMGAYLPEAEAAVLELQQAHDTLKAVDGQIRAHWQPRHEGLAEALEGIKRTQLYWVLKVANMLFIKSGVSELLYEELTDTPLEEFRAGPVYQRFAGEFPVLAEAVDKAAPSNARLWDASYELAGLTMESQWEKARLLYRDVFPTTVKSMSVDLDRVLAVEGQILQSQQTVVGLLNHEVKQASRQALDALSRLQEQLDGLSTAKAKALTDSASVLLSREESVSRKLVSLQRGNLLITVIVMVLAALAGWSITRSITRPLHQTVEMILDLENGRLDRRLGLTRQDELGQMARALDTFADHMRNEVMTAFDLLAVGDFTFKAQGPIREPLHQANAALSGLVLRMRQAGDQVAAGAAEIARASQDLSHGSTQQASSLEDITGNLGDTARQARENAERAVRSTDLTDRLAQAAGSGQQQMHDMVTAMEQIRQATQDIARVIKMIDEIAFQTNLLALNASVEAARAGSHGKGFAVVAEEVRNLAARSAKAAAETGSMIQDTLQKVELGSRVVAGTDQALQEIGQGVAQVKELADDIADASDAQAERLAHVNKEVGCIDRIIQNNAASSTEAAATAEQLAGWADELHSMLKNFKLEGAGLLTKNFEKPGNIRLLLSGSEHGHTLAG</sequence>
<dbReference type="GO" id="GO:0006935">
    <property type="term" value="P:chemotaxis"/>
    <property type="evidence" value="ECO:0007669"/>
    <property type="project" value="UniProtKB-KW"/>
</dbReference>
<evidence type="ECO:0000259" key="6">
    <source>
        <dbReference type="PROSITE" id="PS50111"/>
    </source>
</evidence>
<evidence type="ECO:0000256" key="5">
    <source>
        <dbReference type="SAM" id="Phobius"/>
    </source>
</evidence>
<reference evidence="9 10" key="2">
    <citation type="journal article" date="2012" name="BMC Genomics">
        <title>The genome of Pelobacter carbinolicus reveals surprising metabolic capabilities and physiological features.</title>
        <authorList>
            <person name="Aklujkar M."/>
            <person name="Haveman S.A."/>
            <person name="Didonato R.Jr."/>
            <person name="Chertkov O."/>
            <person name="Han C.S."/>
            <person name="Land M.L."/>
            <person name="Brown P."/>
            <person name="Lovley D.R."/>
        </authorList>
    </citation>
    <scope>NUCLEOTIDE SEQUENCE [LARGE SCALE GENOMIC DNA]</scope>
    <source>
        <strain evidence="10">DSM 2380 / NBRC 103641 / GraBd1</strain>
    </source>
</reference>
<dbReference type="GO" id="GO:0016020">
    <property type="term" value="C:membrane"/>
    <property type="evidence" value="ECO:0007669"/>
    <property type="project" value="InterPro"/>
</dbReference>
<protein>
    <submittedName>
        <fullName evidence="9">Methyl-accepting chemotaxis sensory transducer, class 36H</fullName>
    </submittedName>
</protein>
<dbReference type="Gene3D" id="1.10.287.950">
    <property type="entry name" value="Methyl-accepting chemotaxis protein"/>
    <property type="match status" value="1"/>
</dbReference>
<keyword evidence="1" id="KW-0145">Chemotaxis</keyword>
<dbReference type="SUPFAM" id="SSF58104">
    <property type="entry name" value="Methyl-accepting chemotaxis protein (MCP) signaling domain"/>
    <property type="match status" value="1"/>
</dbReference>
<dbReference type="Proteomes" id="UP000002534">
    <property type="component" value="Chromosome"/>
</dbReference>
<evidence type="ECO:0000256" key="1">
    <source>
        <dbReference type="ARBA" id="ARBA00022500"/>
    </source>
</evidence>
<accession>Q3A265</accession>
<dbReference type="STRING" id="338963.Pcar_2303"/>
<keyword evidence="5" id="KW-0472">Membrane</keyword>
<evidence type="ECO:0000256" key="3">
    <source>
        <dbReference type="PROSITE-ProRule" id="PRU00284"/>
    </source>
</evidence>
<proteinExistence type="inferred from homology"/>
<dbReference type="eggNOG" id="COG0840">
    <property type="taxonomic scope" value="Bacteria"/>
</dbReference>
<dbReference type="Pfam" id="PF00015">
    <property type="entry name" value="MCPsignal"/>
    <property type="match status" value="1"/>
</dbReference>
<dbReference type="PROSITE" id="PS50111">
    <property type="entry name" value="CHEMOTAXIS_TRANSDUC_2"/>
    <property type="match status" value="1"/>
</dbReference>
<dbReference type="HOGENOM" id="CLU_379403_0_0_7"/>
<dbReference type="CDD" id="cd06225">
    <property type="entry name" value="HAMP"/>
    <property type="match status" value="1"/>
</dbReference>
<evidence type="ECO:0000259" key="7">
    <source>
        <dbReference type="PROSITE" id="PS50192"/>
    </source>
</evidence>
<dbReference type="InterPro" id="IPR004089">
    <property type="entry name" value="MCPsignal_dom"/>
</dbReference>
<dbReference type="InterPro" id="IPR051310">
    <property type="entry name" value="MCP_chemotaxis"/>
</dbReference>
<keyword evidence="4" id="KW-0175">Coiled coil</keyword>
<dbReference type="KEGG" id="pca:Pcar_2303"/>
<keyword evidence="10" id="KW-1185">Reference proteome</keyword>
<dbReference type="GO" id="GO:0007165">
    <property type="term" value="P:signal transduction"/>
    <property type="evidence" value="ECO:0007669"/>
    <property type="project" value="UniProtKB-KW"/>
</dbReference>